<dbReference type="Proteomes" id="UP000612746">
    <property type="component" value="Unassembled WGS sequence"/>
</dbReference>
<gene>
    <name evidence="4" type="ORF">INT44_008697</name>
</gene>
<evidence type="ECO:0000313" key="4">
    <source>
        <dbReference type="EMBL" id="KAG2181881.1"/>
    </source>
</evidence>
<keyword evidence="1" id="KW-0677">Repeat</keyword>
<keyword evidence="5" id="KW-1185">Reference proteome</keyword>
<evidence type="ECO:0000256" key="2">
    <source>
        <dbReference type="ARBA" id="ARBA00022803"/>
    </source>
</evidence>
<evidence type="ECO:0000313" key="5">
    <source>
        <dbReference type="Proteomes" id="UP000612746"/>
    </source>
</evidence>
<dbReference type="InterPro" id="IPR019734">
    <property type="entry name" value="TPR_rpt"/>
</dbReference>
<proteinExistence type="predicted"/>
<evidence type="ECO:0000256" key="3">
    <source>
        <dbReference type="PROSITE-ProRule" id="PRU00339"/>
    </source>
</evidence>
<comment type="caution">
    <text evidence="4">The sequence shown here is derived from an EMBL/GenBank/DDBJ whole genome shotgun (WGS) entry which is preliminary data.</text>
</comment>
<name>A0A8H7UDQ2_9FUNG</name>
<keyword evidence="2 3" id="KW-0802">TPR repeat</keyword>
<reference evidence="4" key="1">
    <citation type="submission" date="2020-12" db="EMBL/GenBank/DDBJ databases">
        <title>Metabolic potential, ecology and presence of endohyphal bacteria is reflected in genomic diversity of Mucoromycotina.</title>
        <authorList>
            <person name="Muszewska A."/>
            <person name="Okrasinska A."/>
            <person name="Steczkiewicz K."/>
            <person name="Drgas O."/>
            <person name="Orlowska M."/>
            <person name="Perlinska-Lenart U."/>
            <person name="Aleksandrzak-Piekarczyk T."/>
            <person name="Szatraj K."/>
            <person name="Zielenkiewicz U."/>
            <person name="Pilsyk S."/>
            <person name="Malc E."/>
            <person name="Mieczkowski P."/>
            <person name="Kruszewska J.S."/>
            <person name="Biernat P."/>
            <person name="Pawlowska J."/>
        </authorList>
    </citation>
    <scope>NUCLEOTIDE SEQUENCE</scope>
    <source>
        <strain evidence="4">WA0000051536</strain>
    </source>
</reference>
<protein>
    <submittedName>
        <fullName evidence="4">Uncharacterized protein</fullName>
    </submittedName>
</protein>
<dbReference type="Gene3D" id="1.25.40.10">
    <property type="entry name" value="Tetratricopeptide repeat domain"/>
    <property type="match status" value="1"/>
</dbReference>
<dbReference type="PANTHER" id="PTHR22904:SF523">
    <property type="entry name" value="STRESS-INDUCED-PHOSPHOPROTEIN 1"/>
    <property type="match status" value="1"/>
</dbReference>
<dbReference type="EMBL" id="JAEPRA010000008">
    <property type="protein sequence ID" value="KAG2181881.1"/>
    <property type="molecule type" value="Genomic_DNA"/>
</dbReference>
<accession>A0A8H7UDQ2</accession>
<dbReference type="PANTHER" id="PTHR22904">
    <property type="entry name" value="TPR REPEAT CONTAINING PROTEIN"/>
    <property type="match status" value="1"/>
</dbReference>
<dbReference type="SMART" id="SM00028">
    <property type="entry name" value="TPR"/>
    <property type="match status" value="3"/>
</dbReference>
<dbReference type="AlphaFoldDB" id="A0A8H7UDQ2"/>
<sequence length="193" mass="21794">MTEIIYETTFASDSDKILCQAHSLEVCKKCNVDWSEHNVIAQSLKPSNGELPPPNAPNMPRNGQVNRLREEGNKHFKTKNYPEAIRFYSMALEVSSSRPLWEPLAFQFVREELSPVLSNRAAAYIGMKNYVDALVDAETVTQLKREWSKGWFRKGKALSGLGRQEEALEAFNTGLGFDPESEELKKAVAELDL</sequence>
<dbReference type="PROSITE" id="PS50005">
    <property type="entry name" value="TPR"/>
    <property type="match status" value="2"/>
</dbReference>
<dbReference type="SUPFAM" id="SSF48452">
    <property type="entry name" value="TPR-like"/>
    <property type="match status" value="1"/>
</dbReference>
<dbReference type="GO" id="GO:0051879">
    <property type="term" value="F:Hsp90 protein binding"/>
    <property type="evidence" value="ECO:0007669"/>
    <property type="project" value="TreeGrafter"/>
</dbReference>
<feature type="repeat" description="TPR" evidence="3">
    <location>
        <begin position="65"/>
        <end position="98"/>
    </location>
</feature>
<feature type="repeat" description="TPR" evidence="3">
    <location>
        <begin position="148"/>
        <end position="181"/>
    </location>
</feature>
<dbReference type="InterPro" id="IPR011990">
    <property type="entry name" value="TPR-like_helical_dom_sf"/>
</dbReference>
<dbReference type="OrthoDB" id="433738at2759"/>
<evidence type="ECO:0000256" key="1">
    <source>
        <dbReference type="ARBA" id="ARBA00022737"/>
    </source>
</evidence>
<organism evidence="4 5">
    <name type="scientific">Umbelopsis vinacea</name>
    <dbReference type="NCBI Taxonomy" id="44442"/>
    <lineage>
        <taxon>Eukaryota</taxon>
        <taxon>Fungi</taxon>
        <taxon>Fungi incertae sedis</taxon>
        <taxon>Mucoromycota</taxon>
        <taxon>Mucoromycotina</taxon>
        <taxon>Umbelopsidomycetes</taxon>
        <taxon>Umbelopsidales</taxon>
        <taxon>Umbelopsidaceae</taxon>
        <taxon>Umbelopsis</taxon>
    </lineage>
</organism>